<dbReference type="GO" id="GO:0004693">
    <property type="term" value="F:cyclin-dependent protein serine/threonine kinase activity"/>
    <property type="evidence" value="ECO:0007669"/>
    <property type="project" value="UniProtKB-EC"/>
</dbReference>
<feature type="binding site" evidence="10">
    <location>
        <position position="175"/>
    </location>
    <ligand>
        <name>ATP</name>
        <dbReference type="ChEBI" id="CHEBI:30616"/>
    </ligand>
</feature>
<dbReference type="Gene3D" id="3.30.200.20">
    <property type="entry name" value="Phosphorylase Kinase, domain 1"/>
    <property type="match status" value="1"/>
</dbReference>
<dbReference type="PROSITE" id="PS00108">
    <property type="entry name" value="PROTEIN_KINASE_ST"/>
    <property type="match status" value="1"/>
</dbReference>
<dbReference type="Proteomes" id="UP000769528">
    <property type="component" value="Unassembled WGS sequence"/>
</dbReference>
<comment type="catalytic activity">
    <reaction evidence="8">
        <text>L-seryl-[protein] + ATP = O-phospho-L-seryl-[protein] + ADP + H(+)</text>
        <dbReference type="Rhea" id="RHEA:17989"/>
        <dbReference type="Rhea" id="RHEA-COMP:9863"/>
        <dbReference type="Rhea" id="RHEA-COMP:11604"/>
        <dbReference type="ChEBI" id="CHEBI:15378"/>
        <dbReference type="ChEBI" id="CHEBI:29999"/>
        <dbReference type="ChEBI" id="CHEBI:30616"/>
        <dbReference type="ChEBI" id="CHEBI:83421"/>
        <dbReference type="ChEBI" id="CHEBI:456216"/>
        <dbReference type="EC" id="2.7.11.22"/>
    </reaction>
</comment>
<dbReference type="GO" id="GO:0030332">
    <property type="term" value="F:cyclin binding"/>
    <property type="evidence" value="ECO:0007669"/>
    <property type="project" value="TreeGrafter"/>
</dbReference>
<dbReference type="GO" id="GO:0008353">
    <property type="term" value="F:RNA polymerase II CTD heptapeptide repeat kinase activity"/>
    <property type="evidence" value="ECO:0007669"/>
    <property type="project" value="UniProtKB-EC"/>
</dbReference>
<feature type="compositionally biased region" description="Basic and acidic residues" evidence="11">
    <location>
        <begin position="1"/>
        <end position="18"/>
    </location>
</feature>
<dbReference type="InterPro" id="IPR011009">
    <property type="entry name" value="Kinase-like_dom_sf"/>
</dbReference>
<evidence type="ECO:0000256" key="5">
    <source>
        <dbReference type="ARBA" id="ARBA00022777"/>
    </source>
</evidence>
<dbReference type="GO" id="GO:0005524">
    <property type="term" value="F:ATP binding"/>
    <property type="evidence" value="ECO:0007669"/>
    <property type="project" value="UniProtKB-UniRule"/>
</dbReference>
<dbReference type="PROSITE" id="PS00107">
    <property type="entry name" value="PROTEIN_KINASE_ATP"/>
    <property type="match status" value="1"/>
</dbReference>
<evidence type="ECO:0000256" key="1">
    <source>
        <dbReference type="ARBA" id="ARBA00006485"/>
    </source>
</evidence>
<keyword evidence="4 10" id="KW-0547">Nucleotide-binding</keyword>
<dbReference type="AlphaFoldDB" id="A0A9P8PYI6"/>
<keyword evidence="14" id="KW-1185">Reference proteome</keyword>
<evidence type="ECO:0000313" key="14">
    <source>
        <dbReference type="Proteomes" id="UP000769528"/>
    </source>
</evidence>
<evidence type="ECO:0000256" key="7">
    <source>
        <dbReference type="ARBA" id="ARBA00047811"/>
    </source>
</evidence>
<reference evidence="13" key="1">
    <citation type="journal article" date="2021" name="Open Biol.">
        <title>Shared evolutionary footprints suggest mitochondrial oxidative damage underlies multiple complex I losses in fungi.</title>
        <authorList>
            <person name="Schikora-Tamarit M.A."/>
            <person name="Marcet-Houben M."/>
            <person name="Nosek J."/>
            <person name="Gabaldon T."/>
        </authorList>
    </citation>
    <scope>NUCLEOTIDE SEQUENCE</scope>
    <source>
        <strain evidence="13">CBS6341</strain>
    </source>
</reference>
<evidence type="ECO:0000256" key="6">
    <source>
        <dbReference type="ARBA" id="ARBA00022840"/>
    </source>
</evidence>
<dbReference type="Gene3D" id="1.10.510.10">
    <property type="entry name" value="Transferase(Phosphotransferase) domain 1"/>
    <property type="match status" value="1"/>
</dbReference>
<dbReference type="PROSITE" id="PS50011">
    <property type="entry name" value="PROTEIN_KINASE_DOM"/>
    <property type="match status" value="1"/>
</dbReference>
<evidence type="ECO:0000256" key="11">
    <source>
        <dbReference type="SAM" id="MobiDB-lite"/>
    </source>
</evidence>
<dbReference type="FunFam" id="3.30.200.20:FF:000375">
    <property type="entry name" value="Cell division related protein kinase 2"/>
    <property type="match status" value="1"/>
</dbReference>
<dbReference type="InterPro" id="IPR008271">
    <property type="entry name" value="Ser/Thr_kinase_AS"/>
</dbReference>
<accession>A0A9P8PYI6</accession>
<comment type="similarity">
    <text evidence="1">Belongs to the protein kinase superfamily. CMGC Ser/Thr protein kinase family. CDC2/CDKX subfamily.</text>
</comment>
<name>A0A9P8PYI6_9ASCO</name>
<dbReference type="SMART" id="SM00220">
    <property type="entry name" value="S_TKc"/>
    <property type="match status" value="1"/>
</dbReference>
<reference evidence="13" key="2">
    <citation type="submission" date="2021-01" db="EMBL/GenBank/DDBJ databases">
        <authorList>
            <person name="Schikora-Tamarit M.A."/>
        </authorList>
    </citation>
    <scope>NUCLEOTIDE SEQUENCE</scope>
    <source>
        <strain evidence="13">CBS6341</strain>
    </source>
</reference>
<keyword evidence="6 10" id="KW-0067">ATP-binding</keyword>
<keyword evidence="2" id="KW-0723">Serine/threonine-protein kinase</keyword>
<keyword evidence="5" id="KW-0418">Kinase</keyword>
<keyword evidence="3" id="KW-0808">Transferase</keyword>
<comment type="catalytic activity">
    <reaction evidence="9">
        <text>[DNA-directed RNA polymerase] + ATP = phospho-[DNA-directed RNA polymerase] + ADP + H(+)</text>
        <dbReference type="Rhea" id="RHEA:10216"/>
        <dbReference type="Rhea" id="RHEA-COMP:11321"/>
        <dbReference type="Rhea" id="RHEA-COMP:11322"/>
        <dbReference type="ChEBI" id="CHEBI:15378"/>
        <dbReference type="ChEBI" id="CHEBI:30616"/>
        <dbReference type="ChEBI" id="CHEBI:43176"/>
        <dbReference type="ChEBI" id="CHEBI:68546"/>
        <dbReference type="ChEBI" id="CHEBI:456216"/>
        <dbReference type="EC" id="2.7.11.23"/>
    </reaction>
</comment>
<proteinExistence type="inferred from homology"/>
<evidence type="ECO:0000256" key="9">
    <source>
        <dbReference type="ARBA" id="ARBA00049280"/>
    </source>
</evidence>
<evidence type="ECO:0000313" key="13">
    <source>
        <dbReference type="EMBL" id="KAH3679947.1"/>
    </source>
</evidence>
<feature type="compositionally biased region" description="Low complexity" evidence="11">
    <location>
        <begin position="77"/>
        <end position="92"/>
    </location>
</feature>
<evidence type="ECO:0000256" key="8">
    <source>
        <dbReference type="ARBA" id="ARBA00048367"/>
    </source>
</evidence>
<feature type="domain" description="Protein kinase" evidence="12">
    <location>
        <begin position="146"/>
        <end position="430"/>
    </location>
</feature>
<dbReference type="GO" id="GO:0032968">
    <property type="term" value="P:positive regulation of transcription elongation by RNA polymerase II"/>
    <property type="evidence" value="ECO:0007669"/>
    <property type="project" value="TreeGrafter"/>
</dbReference>
<dbReference type="EMBL" id="JAEUBF010000206">
    <property type="protein sequence ID" value="KAH3679947.1"/>
    <property type="molecule type" value="Genomic_DNA"/>
</dbReference>
<comment type="caution">
    <text evidence="13">The sequence shown here is derived from an EMBL/GenBank/DDBJ whole genome shotgun (WGS) entry which is preliminary data.</text>
</comment>
<dbReference type="PANTHER" id="PTHR24056:SF546">
    <property type="entry name" value="CYCLIN-DEPENDENT KINASE 12"/>
    <property type="match status" value="1"/>
</dbReference>
<dbReference type="InterPro" id="IPR000719">
    <property type="entry name" value="Prot_kinase_dom"/>
</dbReference>
<feature type="compositionally biased region" description="Basic and acidic residues" evidence="11">
    <location>
        <begin position="460"/>
        <end position="499"/>
    </location>
</feature>
<feature type="compositionally biased region" description="Basic and acidic residues" evidence="11">
    <location>
        <begin position="26"/>
        <end position="57"/>
    </location>
</feature>
<feature type="region of interest" description="Disordered" evidence="11">
    <location>
        <begin position="1"/>
        <end position="119"/>
    </location>
</feature>
<dbReference type="OrthoDB" id="204883at2759"/>
<dbReference type="InterPro" id="IPR050108">
    <property type="entry name" value="CDK"/>
</dbReference>
<evidence type="ECO:0000256" key="2">
    <source>
        <dbReference type="ARBA" id="ARBA00022527"/>
    </source>
</evidence>
<evidence type="ECO:0000259" key="12">
    <source>
        <dbReference type="PROSITE" id="PS50011"/>
    </source>
</evidence>
<organism evidence="13 14">
    <name type="scientific">Wickerhamomyces mucosus</name>
    <dbReference type="NCBI Taxonomy" id="1378264"/>
    <lineage>
        <taxon>Eukaryota</taxon>
        <taxon>Fungi</taxon>
        <taxon>Dikarya</taxon>
        <taxon>Ascomycota</taxon>
        <taxon>Saccharomycotina</taxon>
        <taxon>Saccharomycetes</taxon>
        <taxon>Phaffomycetales</taxon>
        <taxon>Wickerhamomycetaceae</taxon>
        <taxon>Wickerhamomyces</taxon>
    </lineage>
</organism>
<dbReference type="Pfam" id="PF00069">
    <property type="entry name" value="Pkinase"/>
    <property type="match status" value="1"/>
</dbReference>
<evidence type="ECO:0000256" key="3">
    <source>
        <dbReference type="ARBA" id="ARBA00022679"/>
    </source>
</evidence>
<evidence type="ECO:0000256" key="10">
    <source>
        <dbReference type="PROSITE-ProRule" id="PRU10141"/>
    </source>
</evidence>
<dbReference type="InterPro" id="IPR017441">
    <property type="entry name" value="Protein_kinase_ATP_BS"/>
</dbReference>
<feature type="region of interest" description="Disordered" evidence="11">
    <location>
        <begin position="436"/>
        <end position="507"/>
    </location>
</feature>
<dbReference type="CDD" id="cd07840">
    <property type="entry name" value="STKc_CDK9_like"/>
    <property type="match status" value="1"/>
</dbReference>
<comment type="catalytic activity">
    <reaction evidence="7">
        <text>L-threonyl-[protein] + ATP = O-phospho-L-threonyl-[protein] + ADP + H(+)</text>
        <dbReference type="Rhea" id="RHEA:46608"/>
        <dbReference type="Rhea" id="RHEA-COMP:11060"/>
        <dbReference type="Rhea" id="RHEA-COMP:11605"/>
        <dbReference type="ChEBI" id="CHEBI:15378"/>
        <dbReference type="ChEBI" id="CHEBI:30013"/>
        <dbReference type="ChEBI" id="CHEBI:30616"/>
        <dbReference type="ChEBI" id="CHEBI:61977"/>
        <dbReference type="ChEBI" id="CHEBI:456216"/>
        <dbReference type="EC" id="2.7.11.22"/>
    </reaction>
</comment>
<dbReference type="FunFam" id="1.10.510.10:FF:000415">
    <property type="entry name" value="CMGC/CDK/CRK7 protein kinase, variant"/>
    <property type="match status" value="1"/>
</dbReference>
<evidence type="ECO:0000256" key="4">
    <source>
        <dbReference type="ARBA" id="ARBA00022741"/>
    </source>
</evidence>
<dbReference type="SUPFAM" id="SSF56112">
    <property type="entry name" value="Protein kinase-like (PK-like)"/>
    <property type="match status" value="1"/>
</dbReference>
<protein>
    <recommendedName>
        <fullName evidence="12">Protein kinase domain-containing protein</fullName>
    </recommendedName>
</protein>
<sequence>MSESESHYKSGKSSKDRTYGSSSYRNGDRKDDRASAWQERRNEPYRGGYDRTSRDRYFGQVPKNGSTSSGNPPRGPSSLVKSSQSTKSSSFSDLNNTPKGPKSMSYGAKPSPLQQKSYGSSRTYIPAKKQPFKVSFLKASRDSTIYERVVQVGEGTYGKVYKAKNIVTGAFVALKRLRMESEREGFPITAMREIRLLQSFNHPNVVPLLEIMVENKQIYMIFDYADHDLTGILSNPDLTLTDGNRKFFFRQLCEGLNYLHIKKVIHRDIKGSNLLIDKKGVLKIADFGLARKLRNVKSYDYTNRVITLWYRPPELLLGTTDYGREVDIWGIGCLLVELYTKRAIFQAQDEIQQLFSIFEVMGTPNFEQWPQITDLPWYEVMKPSKYFPSKFQELYGRILSPKCYDLATKMLLYDPSKRITSKDALKHDFFTEEPLEEPLREGTLNGEWHEFEAKKKRRKEREERKQEEKKKKQRIDKEEGKGEDSVERKENSIEGKDSTAEPPTLQN</sequence>
<gene>
    <name evidence="13" type="ORF">WICMUC_000690</name>
</gene>
<dbReference type="GO" id="GO:0008024">
    <property type="term" value="C:cyclin/CDK positive transcription elongation factor complex"/>
    <property type="evidence" value="ECO:0007669"/>
    <property type="project" value="TreeGrafter"/>
</dbReference>
<dbReference type="PANTHER" id="PTHR24056">
    <property type="entry name" value="CELL DIVISION PROTEIN KINASE"/>
    <property type="match status" value="1"/>
</dbReference>